<dbReference type="AlphaFoldDB" id="A0A150QZC7"/>
<dbReference type="GO" id="GO:0006508">
    <property type="term" value="P:proteolysis"/>
    <property type="evidence" value="ECO:0007669"/>
    <property type="project" value="InterPro"/>
</dbReference>
<comment type="caution">
    <text evidence="2">The sequence shown here is derived from an EMBL/GenBank/DDBJ whole genome shotgun (WGS) entry which is preliminary data.</text>
</comment>
<evidence type="ECO:0000259" key="1">
    <source>
        <dbReference type="Pfam" id="PF00656"/>
    </source>
</evidence>
<dbReference type="RefSeq" id="WP_061606020.1">
    <property type="nucleotide sequence ID" value="NZ_JEMA01000225.1"/>
</dbReference>
<dbReference type="EMBL" id="JEMA01000225">
    <property type="protein sequence ID" value="KYF72958.1"/>
    <property type="molecule type" value="Genomic_DNA"/>
</dbReference>
<dbReference type="Gene3D" id="3.40.50.1460">
    <property type="match status" value="1"/>
</dbReference>
<sequence>MILGRPAALAALVVAACVWVLAWAAPAEARIERFAVLIGNNAGEKGEVELRYAEDDAAKMYDVLKDLGGFPPANLVLLRSEGAETVRRTLITMNDRVRAAVSSPDTDVLYLVYYSGHADANALHLGPSPLSLTEFEQLVRGSAASARLLIVDSCRSGALTRVKGGTSAPPFVIKLDQRLAGQGMVTLTSSSGNEDAQESDELKGSFFTHALVSGLLGTADADRDGAVSLEEAYRHAYESTLRATSRTWAGAQHPTFRYDLRGQGKLILTELPVHASLRGVLRFPRGRSYLVMRDSSEGPVAAEVGASDATRTLSLRPGRYFVRGRGPDFLLEGTVDAEAGQTTDVGDERLSRVTFARLVRKGGGVREIAHGPVAGYQFRTPILQGGSSCHGGFVGYAVELQHLGVATRLSACHSAFQNEHLTASNDDLGLDVRLSHAWDLPVVTLGVGVDVGLAVMRQRFETSGHAPDRHSLAGAFGAGAGANVDLVGGLYLGVEAAAQTYLFEQQRAGSEESEIAPSVAARLRVGIGMNL</sequence>
<dbReference type="SUPFAM" id="SSF52129">
    <property type="entry name" value="Caspase-like"/>
    <property type="match status" value="1"/>
</dbReference>
<feature type="domain" description="Peptidase C14 caspase" evidence="1">
    <location>
        <begin position="33"/>
        <end position="257"/>
    </location>
</feature>
<reference evidence="2 3" key="1">
    <citation type="submission" date="2014-02" db="EMBL/GenBank/DDBJ databases">
        <title>The small core and large imbalanced accessory genome model reveals a collaborative survival strategy of Sorangium cellulosum strains in nature.</title>
        <authorList>
            <person name="Han K."/>
            <person name="Peng R."/>
            <person name="Blom J."/>
            <person name="Li Y.-Z."/>
        </authorList>
    </citation>
    <scope>NUCLEOTIDE SEQUENCE [LARGE SCALE GENOMIC DNA]</scope>
    <source>
        <strain evidence="2 3">So0008-312</strain>
    </source>
</reference>
<proteinExistence type="predicted"/>
<evidence type="ECO:0000313" key="3">
    <source>
        <dbReference type="Proteomes" id="UP000075260"/>
    </source>
</evidence>
<dbReference type="OrthoDB" id="9804257at2"/>
<dbReference type="PROSITE" id="PS51257">
    <property type="entry name" value="PROKAR_LIPOPROTEIN"/>
    <property type="match status" value="1"/>
</dbReference>
<dbReference type="Pfam" id="PF00656">
    <property type="entry name" value="Peptidase_C14"/>
    <property type="match status" value="1"/>
</dbReference>
<organism evidence="2 3">
    <name type="scientific">Sorangium cellulosum</name>
    <name type="common">Polyangium cellulosum</name>
    <dbReference type="NCBI Taxonomy" id="56"/>
    <lineage>
        <taxon>Bacteria</taxon>
        <taxon>Pseudomonadati</taxon>
        <taxon>Myxococcota</taxon>
        <taxon>Polyangia</taxon>
        <taxon>Polyangiales</taxon>
        <taxon>Polyangiaceae</taxon>
        <taxon>Sorangium</taxon>
    </lineage>
</organism>
<gene>
    <name evidence="2" type="ORF">BE15_41880</name>
</gene>
<dbReference type="GO" id="GO:0004197">
    <property type="term" value="F:cysteine-type endopeptidase activity"/>
    <property type="evidence" value="ECO:0007669"/>
    <property type="project" value="InterPro"/>
</dbReference>
<evidence type="ECO:0000313" key="2">
    <source>
        <dbReference type="EMBL" id="KYF72958.1"/>
    </source>
</evidence>
<dbReference type="InterPro" id="IPR011600">
    <property type="entry name" value="Pept_C14_caspase"/>
</dbReference>
<dbReference type="Proteomes" id="UP000075260">
    <property type="component" value="Unassembled WGS sequence"/>
</dbReference>
<dbReference type="InterPro" id="IPR029030">
    <property type="entry name" value="Caspase-like_dom_sf"/>
</dbReference>
<accession>A0A150QZC7</accession>
<protein>
    <recommendedName>
        <fullName evidence="1">Peptidase C14 caspase domain-containing protein</fullName>
    </recommendedName>
</protein>
<name>A0A150QZC7_SORCE</name>